<dbReference type="Gene3D" id="1.10.10.10">
    <property type="entry name" value="Winged helix-like DNA-binding domain superfamily/Winged helix DNA-binding domain"/>
    <property type="match status" value="1"/>
</dbReference>
<gene>
    <name evidence="1" type="ORF">KAJ83_18270</name>
</gene>
<dbReference type="PANTHER" id="PTHR30432:SF1">
    <property type="entry name" value="DNA-BINDING TRANSCRIPTIONAL DUAL REGULATOR MODE"/>
    <property type="match status" value="1"/>
</dbReference>
<protein>
    <submittedName>
        <fullName evidence="1">LysR family transcriptional regulator</fullName>
    </submittedName>
</protein>
<dbReference type="InterPro" id="IPR051815">
    <property type="entry name" value="Molybdate_resp_trans_reg"/>
</dbReference>
<accession>A0A8J7V448</accession>
<dbReference type="SUPFAM" id="SSF46785">
    <property type="entry name" value="Winged helix' DNA-binding domain"/>
    <property type="match status" value="1"/>
</dbReference>
<organism evidence="1 2">
    <name type="scientific">Marivibrio halodurans</name>
    <dbReference type="NCBI Taxonomy" id="2039722"/>
    <lineage>
        <taxon>Bacteria</taxon>
        <taxon>Pseudomonadati</taxon>
        <taxon>Pseudomonadota</taxon>
        <taxon>Alphaproteobacteria</taxon>
        <taxon>Rhodospirillales</taxon>
        <taxon>Rhodospirillaceae</taxon>
        <taxon>Marivibrio</taxon>
    </lineage>
</organism>
<dbReference type="EMBL" id="JAGMWN010000013">
    <property type="protein sequence ID" value="MBP5858971.1"/>
    <property type="molecule type" value="Genomic_DNA"/>
</dbReference>
<evidence type="ECO:0000313" key="1">
    <source>
        <dbReference type="EMBL" id="MBP5858971.1"/>
    </source>
</evidence>
<dbReference type="Proteomes" id="UP000672602">
    <property type="component" value="Unassembled WGS sequence"/>
</dbReference>
<comment type="caution">
    <text evidence="1">The sequence shown here is derived from an EMBL/GenBank/DDBJ whole genome shotgun (WGS) entry which is preliminary data.</text>
</comment>
<dbReference type="PANTHER" id="PTHR30432">
    <property type="entry name" value="TRANSCRIPTIONAL REGULATOR MODE"/>
    <property type="match status" value="1"/>
</dbReference>
<reference evidence="1" key="1">
    <citation type="submission" date="2021-04" db="EMBL/GenBank/DDBJ databases">
        <authorList>
            <person name="Zhang D.-C."/>
        </authorList>
    </citation>
    <scope>NUCLEOTIDE SEQUENCE</scope>
    <source>
        <strain evidence="1">CGMCC 1.15697</strain>
    </source>
</reference>
<sequence>MSRRSPRPPGARLRLDLGNGIAIGPGKADILEGIRETGSIAASGRRLRMSYKRAWSLVEAMNAAFREPLVETRRGGSAQGGAALTPMGDRVLDTFRRMETRTEAAIADDMAALRACLPDITPGA</sequence>
<keyword evidence="2" id="KW-1185">Reference proteome</keyword>
<proteinExistence type="predicted"/>
<dbReference type="InterPro" id="IPR036390">
    <property type="entry name" value="WH_DNA-bd_sf"/>
</dbReference>
<name>A0A8J7V448_9PROT</name>
<evidence type="ECO:0000313" key="2">
    <source>
        <dbReference type="Proteomes" id="UP000672602"/>
    </source>
</evidence>
<dbReference type="InterPro" id="IPR036388">
    <property type="entry name" value="WH-like_DNA-bd_sf"/>
</dbReference>
<dbReference type="AlphaFoldDB" id="A0A8J7V448"/>